<keyword evidence="3" id="KW-1185">Reference proteome</keyword>
<feature type="compositionally biased region" description="Polar residues" evidence="1">
    <location>
        <begin position="380"/>
        <end position="412"/>
    </location>
</feature>
<accession>S8E4Y6</accession>
<evidence type="ECO:0000256" key="1">
    <source>
        <dbReference type="SAM" id="MobiDB-lite"/>
    </source>
</evidence>
<protein>
    <submittedName>
        <fullName evidence="2">Uncharacterized protein</fullName>
    </submittedName>
</protein>
<dbReference type="AlphaFoldDB" id="S8E4Y6"/>
<feature type="compositionally biased region" description="Polar residues" evidence="1">
    <location>
        <begin position="280"/>
        <end position="297"/>
    </location>
</feature>
<organism evidence="2 3">
    <name type="scientific">Fomitopsis schrenkii</name>
    <name type="common">Brown rot fungus</name>
    <dbReference type="NCBI Taxonomy" id="2126942"/>
    <lineage>
        <taxon>Eukaryota</taxon>
        <taxon>Fungi</taxon>
        <taxon>Dikarya</taxon>
        <taxon>Basidiomycota</taxon>
        <taxon>Agaricomycotina</taxon>
        <taxon>Agaricomycetes</taxon>
        <taxon>Polyporales</taxon>
        <taxon>Fomitopsis</taxon>
    </lineage>
</organism>
<proteinExistence type="predicted"/>
<feature type="region of interest" description="Disordered" evidence="1">
    <location>
        <begin position="368"/>
        <end position="432"/>
    </location>
</feature>
<sequence>MVSSSSSARRKRKAKDSSPEPADPSELIEQLIARAKTAKPLPKRLKLSTSPTAKVSFDDARQETNAGFKGKGKEVIRPKTKGSKGREGLQVGRIVLLPFGFNRDDSSVELPKKHNLKNCDWLTKHGLSTTTAPDGGEIWIKPGMDWAEVDKLVRKSFPFYFIWLEDQGVDTSSSYHWKIVKQSGRELHVAYFKEGVPMPYADLCVSIHKATSRWQERVLCFVTTRVVPTWRSWGDSESCRPKLAPRPSLRDIEPDSVVFSEGETDALDDVGLGAAHLSDENSGTSGNETDSSAGSDTDISEYPVAKSSRVADNVGLGGTRKLSRNVALGFEGSLASIHLSGDEQAFASASASEEPIATNLGSSVNPIALDLPGESGEAASPSSTSADLATGPPFTQASTSSQPGPSRITRSQVPPEVVMQRGPGVAPNPWRF</sequence>
<feature type="region of interest" description="Disordered" evidence="1">
    <location>
        <begin position="1"/>
        <end position="28"/>
    </location>
</feature>
<dbReference type="EMBL" id="KE504151">
    <property type="protein sequence ID" value="EPT00172.1"/>
    <property type="molecule type" value="Genomic_DNA"/>
</dbReference>
<feature type="region of interest" description="Disordered" evidence="1">
    <location>
        <begin position="62"/>
        <end position="85"/>
    </location>
</feature>
<gene>
    <name evidence="2" type="ORF">FOMPIDRAFT_1023931</name>
</gene>
<dbReference type="Proteomes" id="UP000015241">
    <property type="component" value="Unassembled WGS sequence"/>
</dbReference>
<dbReference type="InParanoid" id="S8E4Y6"/>
<evidence type="ECO:0000313" key="2">
    <source>
        <dbReference type="EMBL" id="EPT00172.1"/>
    </source>
</evidence>
<reference evidence="2 3" key="1">
    <citation type="journal article" date="2012" name="Science">
        <title>The Paleozoic origin of enzymatic lignin decomposition reconstructed from 31 fungal genomes.</title>
        <authorList>
            <person name="Floudas D."/>
            <person name="Binder M."/>
            <person name="Riley R."/>
            <person name="Barry K."/>
            <person name="Blanchette R.A."/>
            <person name="Henrissat B."/>
            <person name="Martinez A.T."/>
            <person name="Otillar R."/>
            <person name="Spatafora J.W."/>
            <person name="Yadav J.S."/>
            <person name="Aerts A."/>
            <person name="Benoit I."/>
            <person name="Boyd A."/>
            <person name="Carlson A."/>
            <person name="Copeland A."/>
            <person name="Coutinho P.M."/>
            <person name="de Vries R.P."/>
            <person name="Ferreira P."/>
            <person name="Findley K."/>
            <person name="Foster B."/>
            <person name="Gaskell J."/>
            <person name="Glotzer D."/>
            <person name="Gorecki P."/>
            <person name="Heitman J."/>
            <person name="Hesse C."/>
            <person name="Hori C."/>
            <person name="Igarashi K."/>
            <person name="Jurgens J.A."/>
            <person name="Kallen N."/>
            <person name="Kersten P."/>
            <person name="Kohler A."/>
            <person name="Kuees U."/>
            <person name="Kumar T.K.A."/>
            <person name="Kuo A."/>
            <person name="LaButti K."/>
            <person name="Larrondo L.F."/>
            <person name="Lindquist E."/>
            <person name="Ling A."/>
            <person name="Lombard V."/>
            <person name="Lucas S."/>
            <person name="Lundell T."/>
            <person name="Martin R."/>
            <person name="McLaughlin D.J."/>
            <person name="Morgenstern I."/>
            <person name="Morin E."/>
            <person name="Murat C."/>
            <person name="Nagy L.G."/>
            <person name="Nolan M."/>
            <person name="Ohm R.A."/>
            <person name="Patyshakuliyeva A."/>
            <person name="Rokas A."/>
            <person name="Ruiz-Duenas F.J."/>
            <person name="Sabat G."/>
            <person name="Salamov A."/>
            <person name="Samejima M."/>
            <person name="Schmutz J."/>
            <person name="Slot J.C."/>
            <person name="St John F."/>
            <person name="Stenlid J."/>
            <person name="Sun H."/>
            <person name="Sun S."/>
            <person name="Syed K."/>
            <person name="Tsang A."/>
            <person name="Wiebenga A."/>
            <person name="Young D."/>
            <person name="Pisabarro A."/>
            <person name="Eastwood D.C."/>
            <person name="Martin F."/>
            <person name="Cullen D."/>
            <person name="Grigoriev I.V."/>
            <person name="Hibbett D.S."/>
        </authorList>
    </citation>
    <scope>NUCLEOTIDE SEQUENCE</scope>
    <source>
        <strain evidence="3">FP-58527</strain>
    </source>
</reference>
<name>S8E4Y6_FOMSC</name>
<evidence type="ECO:0000313" key="3">
    <source>
        <dbReference type="Proteomes" id="UP000015241"/>
    </source>
</evidence>
<dbReference type="HOGENOM" id="CLU_634655_0_0_1"/>
<dbReference type="OrthoDB" id="3044724at2759"/>
<feature type="region of interest" description="Disordered" evidence="1">
    <location>
        <begin position="275"/>
        <end position="304"/>
    </location>
</feature>